<feature type="domain" description="Ketoreductase (KR)" evidence="5">
    <location>
        <begin position="54"/>
        <end position="131"/>
    </location>
</feature>
<evidence type="ECO:0000256" key="4">
    <source>
        <dbReference type="SAM" id="Phobius"/>
    </source>
</evidence>
<proteinExistence type="inferred from homology"/>
<organism evidence="6 7">
    <name type="scientific">Rhodotorula toruloides</name>
    <name type="common">Yeast</name>
    <name type="synonym">Rhodosporidium toruloides</name>
    <dbReference type="NCBI Taxonomy" id="5286"/>
    <lineage>
        <taxon>Eukaryota</taxon>
        <taxon>Fungi</taxon>
        <taxon>Dikarya</taxon>
        <taxon>Basidiomycota</taxon>
        <taxon>Pucciniomycotina</taxon>
        <taxon>Microbotryomycetes</taxon>
        <taxon>Sporidiobolales</taxon>
        <taxon>Sporidiobolaceae</taxon>
        <taxon>Rhodotorula</taxon>
    </lineage>
</organism>
<dbReference type="Gene3D" id="3.40.50.720">
    <property type="entry name" value="NAD(P)-binding Rossmann-like Domain"/>
    <property type="match status" value="1"/>
</dbReference>
<dbReference type="InterPro" id="IPR013968">
    <property type="entry name" value="PKS_KR"/>
</dbReference>
<dbReference type="InterPro" id="IPR036291">
    <property type="entry name" value="NAD(P)-bd_dom_sf"/>
</dbReference>
<protein>
    <submittedName>
        <fullName evidence="6">Short-chain dehydrogenase/reductase SDR family protein</fullName>
    </submittedName>
</protein>
<keyword evidence="4" id="KW-1133">Transmembrane helix</keyword>
<feature type="region of interest" description="Disordered" evidence="3">
    <location>
        <begin position="433"/>
        <end position="458"/>
    </location>
</feature>
<dbReference type="GO" id="GO:0016491">
    <property type="term" value="F:oxidoreductase activity"/>
    <property type="evidence" value="ECO:0007669"/>
    <property type="project" value="UniProtKB-KW"/>
</dbReference>
<dbReference type="SUPFAM" id="SSF51735">
    <property type="entry name" value="NAD(P)-binding Rossmann-fold domains"/>
    <property type="match status" value="1"/>
</dbReference>
<keyword evidence="4" id="KW-0812">Transmembrane</keyword>
<sequence length="458" mass="48912">MPLASLVHWLSSTPASSTLSTLAFWGSLAALVVGLRAWSKGYVCRVDRGLAGKTFLLTGGFSGVGLAVFQHLAAAGAQVIVLTPDPASPSTIQLLLLLRSSTSNERLYAEECDLSSPGSIKRFVEGWKKDAREGMVKDLEARIDGIVFCDEGGKTGSRDKARRLLTGRHIIVQLLMPVLLRSAATSTSPIRIVNTLDSAFYAAVTPNTFHPVSLVTEQTVEQVSAAGKGRQLSSSVVQDGQVALASVLLWREFQARISSNPEPNSFTGPPATSDARVPIASPILALSVSPGLLRSSLRSLFPFALRPPPHSRLPARLYTLLILAISLLTYPLVWIFGKSADEGAQVVLGAIMCDMERVGSSERVVKGPDGEKVGTEGLEGGKGVKKMRVRGGALYREGREVPLPLLDNLPTSTRGEFWGAECKELEYLVAHAQQEARSEASKTSKAATGDGRGKEKAT</sequence>
<feature type="transmembrane region" description="Helical" evidence="4">
    <location>
        <begin position="50"/>
        <end position="69"/>
    </location>
</feature>
<comment type="caution">
    <text evidence="6">The sequence shown here is derived from an EMBL/GenBank/DDBJ whole genome shotgun (WGS) entry which is preliminary data.</text>
</comment>
<comment type="similarity">
    <text evidence="1">Belongs to the short-chain dehydrogenases/reductases (SDR) family.</text>
</comment>
<gene>
    <name evidence="6" type="ORF">Rt10032_c12g4688</name>
</gene>
<dbReference type="Pfam" id="PF08659">
    <property type="entry name" value="KR"/>
    <property type="match status" value="1"/>
</dbReference>
<evidence type="ECO:0000256" key="1">
    <source>
        <dbReference type="ARBA" id="ARBA00006484"/>
    </source>
</evidence>
<reference evidence="6 7" key="1">
    <citation type="submission" date="2019-07" db="EMBL/GenBank/DDBJ databases">
        <title>Rhodotorula toruloides NBRC10032 genome sequencing.</title>
        <authorList>
            <person name="Shida Y."/>
            <person name="Takaku H."/>
            <person name="Ogasawara W."/>
            <person name="Mori K."/>
        </authorList>
    </citation>
    <scope>NUCLEOTIDE SEQUENCE [LARGE SCALE GENOMIC DNA]</scope>
    <source>
        <strain evidence="6 7">NBRC10032</strain>
    </source>
</reference>
<dbReference type="PANTHER" id="PTHR24320">
    <property type="entry name" value="RETINOL DEHYDROGENASE"/>
    <property type="match status" value="1"/>
</dbReference>
<evidence type="ECO:0000259" key="5">
    <source>
        <dbReference type="Pfam" id="PF08659"/>
    </source>
</evidence>
<name>A0A511KJV7_RHOTO</name>
<dbReference type="Proteomes" id="UP000321518">
    <property type="component" value="Unassembled WGS sequence"/>
</dbReference>
<dbReference type="OrthoDB" id="191979at2759"/>
<keyword evidence="2" id="KW-0560">Oxidoreductase</keyword>
<dbReference type="AlphaFoldDB" id="A0A511KJV7"/>
<evidence type="ECO:0000313" key="7">
    <source>
        <dbReference type="Proteomes" id="UP000321518"/>
    </source>
</evidence>
<dbReference type="PANTHER" id="PTHR24320:SF152">
    <property type="entry name" value="SHORT-CHAIN DEHYDROGENASE_REDUCTASE FAMILY PROTEIN"/>
    <property type="match status" value="1"/>
</dbReference>
<dbReference type="EMBL" id="BJWK01000012">
    <property type="protein sequence ID" value="GEM10671.1"/>
    <property type="molecule type" value="Genomic_DNA"/>
</dbReference>
<evidence type="ECO:0000256" key="2">
    <source>
        <dbReference type="ARBA" id="ARBA00023002"/>
    </source>
</evidence>
<evidence type="ECO:0000256" key="3">
    <source>
        <dbReference type="SAM" id="MobiDB-lite"/>
    </source>
</evidence>
<feature type="transmembrane region" description="Helical" evidence="4">
    <location>
        <begin position="20"/>
        <end position="38"/>
    </location>
</feature>
<evidence type="ECO:0000313" key="6">
    <source>
        <dbReference type="EMBL" id="GEM10671.1"/>
    </source>
</evidence>
<feature type="transmembrane region" description="Helical" evidence="4">
    <location>
        <begin position="317"/>
        <end position="337"/>
    </location>
</feature>
<keyword evidence="4" id="KW-0472">Membrane</keyword>
<accession>A0A511KJV7</accession>